<evidence type="ECO:0000313" key="1">
    <source>
        <dbReference type="EMBL" id="KAJ4712489.1"/>
    </source>
</evidence>
<name>A0ACC1XP60_MELAZ</name>
<gene>
    <name evidence="1" type="ORF">OWV82_014727</name>
</gene>
<dbReference type="EMBL" id="CM051401">
    <property type="protein sequence ID" value="KAJ4712489.1"/>
    <property type="molecule type" value="Genomic_DNA"/>
</dbReference>
<evidence type="ECO:0000313" key="2">
    <source>
        <dbReference type="Proteomes" id="UP001164539"/>
    </source>
</evidence>
<comment type="caution">
    <text evidence="1">The sequence shown here is derived from an EMBL/GenBank/DDBJ whole genome shotgun (WGS) entry which is preliminary data.</text>
</comment>
<protein>
    <submittedName>
        <fullName evidence="1">Photosystem II core complex proteins psbY, chloroplastic-like</fullName>
    </submittedName>
</protein>
<accession>A0ACC1XP60</accession>
<keyword evidence="2" id="KW-1185">Reference proteome</keyword>
<proteinExistence type="predicted"/>
<dbReference type="Proteomes" id="UP001164539">
    <property type="component" value="Chromosome 8"/>
</dbReference>
<reference evidence="1 2" key="1">
    <citation type="journal article" date="2023" name="Science">
        <title>Complex scaffold remodeling in plant triterpene biosynthesis.</title>
        <authorList>
            <person name="De La Pena R."/>
            <person name="Hodgson H."/>
            <person name="Liu J.C."/>
            <person name="Stephenson M.J."/>
            <person name="Martin A.C."/>
            <person name="Owen C."/>
            <person name="Harkess A."/>
            <person name="Leebens-Mack J."/>
            <person name="Jimenez L.E."/>
            <person name="Osbourn A."/>
            <person name="Sattely E.S."/>
        </authorList>
    </citation>
    <scope>NUCLEOTIDE SEQUENCE [LARGE SCALE GENOMIC DNA]</scope>
    <source>
        <strain evidence="2">cv. JPN11</strain>
        <tissue evidence="1">Leaf</tissue>
    </source>
</reference>
<organism evidence="1 2">
    <name type="scientific">Melia azedarach</name>
    <name type="common">Chinaberry tree</name>
    <dbReference type="NCBI Taxonomy" id="155640"/>
    <lineage>
        <taxon>Eukaryota</taxon>
        <taxon>Viridiplantae</taxon>
        <taxon>Streptophyta</taxon>
        <taxon>Embryophyta</taxon>
        <taxon>Tracheophyta</taxon>
        <taxon>Spermatophyta</taxon>
        <taxon>Magnoliopsida</taxon>
        <taxon>eudicotyledons</taxon>
        <taxon>Gunneridae</taxon>
        <taxon>Pentapetalae</taxon>
        <taxon>rosids</taxon>
        <taxon>malvids</taxon>
        <taxon>Sapindales</taxon>
        <taxon>Meliaceae</taxon>
        <taxon>Melia</taxon>
    </lineage>
</organism>
<sequence length="152" mass="15664">MAGTLATMYMLNPKILIINTPKNLSKCKPTTEPTPFLSFQNLNRSVTISKSSSDSSISSSLTGTAMAGTIFATLAASYPAMAAQQLAETAERLGLGGVAASSFFTVPSASANGIATTAGASSDTRGLLLLAIVTSCYCLGPLQHSSTWFKSD</sequence>